<keyword evidence="2 6" id="KW-0732">Signal</keyword>
<dbReference type="SUPFAM" id="SSF54106">
    <property type="entry name" value="LysM domain"/>
    <property type="match status" value="3"/>
</dbReference>
<organism evidence="8">
    <name type="scientific">Hypocrella siamensis</name>
    <dbReference type="NCBI Taxonomy" id="696354"/>
    <lineage>
        <taxon>Eukaryota</taxon>
        <taxon>Fungi</taxon>
        <taxon>Dikarya</taxon>
        <taxon>Ascomycota</taxon>
        <taxon>Pezizomycotina</taxon>
        <taxon>Sordariomycetes</taxon>
        <taxon>Hypocreomycetidae</taxon>
        <taxon>Hypocreales</taxon>
        <taxon>Clavicipitaceae</taxon>
        <taxon>Hypocrella</taxon>
    </lineage>
</organism>
<dbReference type="InterPro" id="IPR018392">
    <property type="entry name" value="LysM"/>
</dbReference>
<keyword evidence="1" id="KW-0147">Chitin-binding</keyword>
<dbReference type="PROSITE" id="PS51782">
    <property type="entry name" value="LYSM"/>
    <property type="match status" value="3"/>
</dbReference>
<feature type="domain" description="LysM" evidence="7">
    <location>
        <begin position="249"/>
        <end position="295"/>
    </location>
</feature>
<dbReference type="PANTHER" id="PTHR34997:SF2">
    <property type="entry name" value="LYSM DOMAIN-CONTAINING PROTEIN-RELATED"/>
    <property type="match status" value="1"/>
</dbReference>
<evidence type="ECO:0000256" key="4">
    <source>
        <dbReference type="ARBA" id="ARBA00044955"/>
    </source>
</evidence>
<accession>A0A173G971</accession>
<comment type="similarity">
    <text evidence="4">Belongs to the secreted LysM effector family.</text>
</comment>
<dbReference type="Gene3D" id="3.10.350.10">
    <property type="entry name" value="LysM domain"/>
    <property type="match status" value="4"/>
</dbReference>
<evidence type="ECO:0000256" key="1">
    <source>
        <dbReference type="ARBA" id="ARBA00022669"/>
    </source>
</evidence>
<sequence>MHSTFSLAVCFPLAATSHALLVQKRDASPSLTRDPSSSTHCTWWLDYSIEKSCQSVLEDNLITIEQFKKWVRFARRAMSWKQRADRSQNPSVGDNCAGIQLGHSYCVEAAFEPLAKSPATPSNDKSLPLKPPAEKLPAEKLPAEKPSTTKPSNGIETPQPVQPGMVENCNKFHFVKRGDTCLGIAAQHGIDVGKLQAWNPGAGNQCTGLWAETYCCVSVVGHQAPPTKPSNGIQTPQPIQPGMVENCNKFYLVKPGDTCLGIAAQHGVDVSQIQAWNPSAGKQCTSLWAETHCCVSVVGHQASPTRPSNGIQTPQPIQPGMVTNCNKFYFVKSGDTCVSIASRHGISATQLQTWNPAAGRQCTSLWAETYCCVATLG</sequence>
<evidence type="ECO:0000313" key="8">
    <source>
        <dbReference type="EMBL" id="ANH22732.1"/>
    </source>
</evidence>
<feature type="region of interest" description="Disordered" evidence="5">
    <location>
        <begin position="117"/>
        <end position="162"/>
    </location>
</feature>
<feature type="chain" id="PRO_5008006409" description="LysM domain-containing protein" evidence="6">
    <location>
        <begin position="20"/>
        <end position="377"/>
    </location>
</feature>
<feature type="domain" description="LysM" evidence="7">
    <location>
        <begin position="327"/>
        <end position="373"/>
    </location>
</feature>
<name>A0A173G971_9HYPO</name>
<proteinExistence type="inferred from homology"/>
<dbReference type="PANTHER" id="PTHR34997">
    <property type="entry name" value="AM15"/>
    <property type="match status" value="1"/>
</dbReference>
<dbReference type="Pfam" id="PF01476">
    <property type="entry name" value="LysM"/>
    <property type="match status" value="3"/>
</dbReference>
<feature type="signal peptide" evidence="6">
    <location>
        <begin position="1"/>
        <end position="19"/>
    </location>
</feature>
<evidence type="ECO:0000259" key="7">
    <source>
        <dbReference type="PROSITE" id="PS51782"/>
    </source>
</evidence>
<feature type="compositionally biased region" description="Basic and acidic residues" evidence="5">
    <location>
        <begin position="132"/>
        <end position="143"/>
    </location>
</feature>
<dbReference type="GO" id="GO:0008061">
    <property type="term" value="F:chitin binding"/>
    <property type="evidence" value="ECO:0007669"/>
    <property type="project" value="UniProtKB-KW"/>
</dbReference>
<dbReference type="InterPro" id="IPR052210">
    <property type="entry name" value="LysM1-like"/>
</dbReference>
<keyword evidence="3" id="KW-0843">Virulence</keyword>
<dbReference type="SMART" id="SM00257">
    <property type="entry name" value="LysM"/>
    <property type="match status" value="3"/>
</dbReference>
<evidence type="ECO:0000256" key="6">
    <source>
        <dbReference type="SAM" id="SignalP"/>
    </source>
</evidence>
<dbReference type="EMBL" id="KU202418">
    <property type="protein sequence ID" value="ANH22732.1"/>
    <property type="molecule type" value="Genomic_DNA"/>
</dbReference>
<dbReference type="InterPro" id="IPR036779">
    <property type="entry name" value="LysM_dom_sf"/>
</dbReference>
<dbReference type="AlphaFoldDB" id="A0A173G971"/>
<reference evidence="8" key="1">
    <citation type="journal article" date="2016" name="BMC Genomics">
        <title>Genome sequence and comparative analysis of clavicipitaceous insect-pathogenic fungus Aschersonia badia with Metarhizium spp.</title>
        <authorList>
            <person name="Agrawal Y."/>
            <person name="Narwani T."/>
            <person name="Subramanian S."/>
        </authorList>
    </citation>
    <scope>NUCLEOTIDE SEQUENCE</scope>
    <source>
        <strain evidence="8">MTCC 10142</strain>
    </source>
</reference>
<evidence type="ECO:0000256" key="5">
    <source>
        <dbReference type="SAM" id="MobiDB-lite"/>
    </source>
</evidence>
<protein>
    <recommendedName>
        <fullName evidence="7">LysM domain-containing protein</fullName>
    </recommendedName>
</protein>
<evidence type="ECO:0000256" key="2">
    <source>
        <dbReference type="ARBA" id="ARBA00022729"/>
    </source>
</evidence>
<feature type="domain" description="LysM" evidence="7">
    <location>
        <begin position="171"/>
        <end position="217"/>
    </location>
</feature>
<dbReference type="CDD" id="cd00118">
    <property type="entry name" value="LysM"/>
    <property type="match status" value="3"/>
</dbReference>
<feature type="non-terminal residue" evidence="8">
    <location>
        <position position="377"/>
    </location>
</feature>
<evidence type="ECO:0000256" key="3">
    <source>
        <dbReference type="ARBA" id="ARBA00023026"/>
    </source>
</evidence>